<reference evidence="2" key="1">
    <citation type="journal article" date="2011" name="Stand. Genomic Sci.">
        <title>Genome sequence of the filamentous, gliding Thiothrix nivea neotype strain (JP2(T)).</title>
        <authorList>
            <person name="Lapidus A."/>
            <person name="Nolan M."/>
            <person name="Lucas S."/>
            <person name="Glavina Del Rio T."/>
            <person name="Tice H."/>
            <person name="Cheng J.F."/>
            <person name="Tapia R."/>
            <person name="Han C."/>
            <person name="Goodwin L."/>
            <person name="Pitluck S."/>
            <person name="Liolios K."/>
            <person name="Pagani I."/>
            <person name="Ivanova N."/>
            <person name="Huntemann M."/>
            <person name="Mavromatis K."/>
            <person name="Mikhailova N."/>
            <person name="Pati A."/>
            <person name="Chen A."/>
            <person name="Palaniappan K."/>
            <person name="Land M."/>
            <person name="Brambilla E.M."/>
            <person name="Rohde M."/>
            <person name="Abt B."/>
            <person name="Verbarg S."/>
            <person name="Goker M."/>
            <person name="Bristow J."/>
            <person name="Eisen J.A."/>
            <person name="Markowitz V."/>
            <person name="Hugenholtz P."/>
            <person name="Kyrpides N.C."/>
            <person name="Klenk H.P."/>
            <person name="Woyke T."/>
        </authorList>
    </citation>
    <scope>NUCLEOTIDE SEQUENCE [LARGE SCALE GENOMIC DNA]</scope>
    <source>
        <strain evidence="2">ATCC 35100 / DSM 5205 / JP2</strain>
    </source>
</reference>
<organism evidence="1 2">
    <name type="scientific">Thiothrix nivea (strain ATCC 35100 / DSM 5205 / JP2)</name>
    <dbReference type="NCBI Taxonomy" id="870187"/>
    <lineage>
        <taxon>Bacteria</taxon>
        <taxon>Pseudomonadati</taxon>
        <taxon>Pseudomonadota</taxon>
        <taxon>Gammaproteobacteria</taxon>
        <taxon>Thiotrichales</taxon>
        <taxon>Thiotrichaceae</taxon>
        <taxon>Thiothrix</taxon>
    </lineage>
</organism>
<dbReference type="EMBL" id="JH651384">
    <property type="protein sequence ID" value="EIJ34995.1"/>
    <property type="molecule type" value="Genomic_DNA"/>
</dbReference>
<dbReference type="Proteomes" id="UP000005317">
    <property type="component" value="Unassembled WGS sequence"/>
</dbReference>
<dbReference type="Gene3D" id="1.10.1220.10">
    <property type="entry name" value="Met repressor-like"/>
    <property type="match status" value="1"/>
</dbReference>
<dbReference type="InterPro" id="IPR010985">
    <property type="entry name" value="Ribbon_hlx_hlx"/>
</dbReference>
<proteinExistence type="predicted"/>
<dbReference type="RefSeq" id="WP_002708909.1">
    <property type="nucleotide sequence ID" value="NZ_JH651384.1"/>
</dbReference>
<evidence type="ECO:0000313" key="2">
    <source>
        <dbReference type="Proteomes" id="UP000005317"/>
    </source>
</evidence>
<dbReference type="AlphaFoldDB" id="A0A656HJ15"/>
<keyword evidence="2" id="KW-1185">Reference proteome</keyword>
<protein>
    <recommendedName>
        <fullName evidence="3">Toxin-antitoxin system HicB family antitoxin</fullName>
    </recommendedName>
</protein>
<dbReference type="InterPro" id="IPR013321">
    <property type="entry name" value="Arc_rbn_hlx_hlx"/>
</dbReference>
<accession>A0A656HJ15</accession>
<gene>
    <name evidence="1" type="ORF">Thini_2449</name>
</gene>
<name>A0A656HJ15_THINJ</name>
<dbReference type="GO" id="GO:0006355">
    <property type="term" value="P:regulation of DNA-templated transcription"/>
    <property type="evidence" value="ECO:0007669"/>
    <property type="project" value="InterPro"/>
</dbReference>
<evidence type="ECO:0000313" key="1">
    <source>
        <dbReference type="EMBL" id="EIJ34995.1"/>
    </source>
</evidence>
<sequence length="71" mass="8045">MAALTLRLPDDKHERLKQLAKSRGMSVNKLMDEMTTLMLVEFDLKTRFQIRAARGEGKADRGLELLTKAKG</sequence>
<dbReference type="OrthoDB" id="598413at2"/>
<dbReference type="SUPFAM" id="SSF47598">
    <property type="entry name" value="Ribbon-helix-helix"/>
    <property type="match status" value="1"/>
</dbReference>
<evidence type="ECO:0008006" key="3">
    <source>
        <dbReference type="Google" id="ProtNLM"/>
    </source>
</evidence>